<proteinExistence type="predicted"/>
<dbReference type="OrthoDB" id="10495773at2759"/>
<keyword evidence="3" id="KW-1185">Reference proteome</keyword>
<comment type="caution">
    <text evidence="2">The sequence shown here is derived from an EMBL/GenBank/DDBJ whole genome shotgun (WGS) entry which is preliminary data.</text>
</comment>
<dbReference type="AlphaFoldDB" id="A0A9P6DGA6"/>
<reference evidence="2" key="1">
    <citation type="submission" date="2020-11" db="EMBL/GenBank/DDBJ databases">
        <authorList>
            <consortium name="DOE Joint Genome Institute"/>
            <person name="Ahrendt S."/>
            <person name="Riley R."/>
            <person name="Andreopoulos W."/>
            <person name="Labutti K."/>
            <person name="Pangilinan J."/>
            <person name="Ruiz-Duenas F.J."/>
            <person name="Barrasa J.M."/>
            <person name="Sanchez-Garcia M."/>
            <person name="Camarero S."/>
            <person name="Miyauchi S."/>
            <person name="Serrano A."/>
            <person name="Linde D."/>
            <person name="Babiker R."/>
            <person name="Drula E."/>
            <person name="Ayuso-Fernandez I."/>
            <person name="Pacheco R."/>
            <person name="Padilla G."/>
            <person name="Ferreira P."/>
            <person name="Barriuso J."/>
            <person name="Kellner H."/>
            <person name="Castanera R."/>
            <person name="Alfaro M."/>
            <person name="Ramirez L."/>
            <person name="Pisabarro A.G."/>
            <person name="Kuo A."/>
            <person name="Tritt A."/>
            <person name="Lipzen A."/>
            <person name="He G."/>
            <person name="Yan M."/>
            <person name="Ng V."/>
            <person name="Cullen D."/>
            <person name="Martin F."/>
            <person name="Rosso M.-N."/>
            <person name="Henrissat B."/>
            <person name="Hibbett D."/>
            <person name="Martinez A.T."/>
            <person name="Grigoriev I.V."/>
        </authorList>
    </citation>
    <scope>NUCLEOTIDE SEQUENCE</scope>
    <source>
        <strain evidence="2">ATCC 90797</strain>
    </source>
</reference>
<feature type="chain" id="PRO_5040132566" evidence="1">
    <location>
        <begin position="18"/>
        <end position="111"/>
    </location>
</feature>
<gene>
    <name evidence="2" type="ORF">BDN71DRAFT_1507315</name>
</gene>
<evidence type="ECO:0000313" key="2">
    <source>
        <dbReference type="EMBL" id="KAF9494815.1"/>
    </source>
</evidence>
<protein>
    <submittedName>
        <fullName evidence="2">Uncharacterized protein</fullName>
    </submittedName>
</protein>
<keyword evidence="1" id="KW-0732">Signal</keyword>
<name>A0A9P6DGA6_PLEER</name>
<dbReference type="EMBL" id="MU154568">
    <property type="protein sequence ID" value="KAF9494815.1"/>
    <property type="molecule type" value="Genomic_DNA"/>
</dbReference>
<accession>A0A9P6DGA6</accession>
<feature type="signal peptide" evidence="1">
    <location>
        <begin position="1"/>
        <end position="17"/>
    </location>
</feature>
<dbReference type="Proteomes" id="UP000807025">
    <property type="component" value="Unassembled WGS sequence"/>
</dbReference>
<sequence>MAFSTLVRLAIVTFVVGSTIVAGSPHLESRELDAADSTIEFGCEYNQNVNPGKCWRMCDGSTSSKPLWCYSQKKKPITCNNAAACGFDWPCLGPCTATYYPEGPRASKAQK</sequence>
<organism evidence="2 3">
    <name type="scientific">Pleurotus eryngii</name>
    <name type="common">Boletus of the steppes</name>
    <dbReference type="NCBI Taxonomy" id="5323"/>
    <lineage>
        <taxon>Eukaryota</taxon>
        <taxon>Fungi</taxon>
        <taxon>Dikarya</taxon>
        <taxon>Basidiomycota</taxon>
        <taxon>Agaricomycotina</taxon>
        <taxon>Agaricomycetes</taxon>
        <taxon>Agaricomycetidae</taxon>
        <taxon>Agaricales</taxon>
        <taxon>Pleurotineae</taxon>
        <taxon>Pleurotaceae</taxon>
        <taxon>Pleurotus</taxon>
    </lineage>
</organism>
<evidence type="ECO:0000313" key="3">
    <source>
        <dbReference type="Proteomes" id="UP000807025"/>
    </source>
</evidence>
<evidence type="ECO:0000256" key="1">
    <source>
        <dbReference type="SAM" id="SignalP"/>
    </source>
</evidence>